<dbReference type="Pfam" id="PF01070">
    <property type="entry name" value="FMN_dh"/>
    <property type="match status" value="1"/>
</dbReference>
<dbReference type="SUPFAM" id="SSF51395">
    <property type="entry name" value="FMN-linked oxidoreductases"/>
    <property type="match status" value="1"/>
</dbReference>
<evidence type="ECO:0000313" key="7">
    <source>
        <dbReference type="EMBL" id="KAF2668961.1"/>
    </source>
</evidence>
<feature type="binding site" evidence="5">
    <location>
        <position position="330"/>
    </location>
    <ligand>
        <name>glyoxylate</name>
        <dbReference type="ChEBI" id="CHEBI:36655"/>
    </ligand>
</feature>
<evidence type="ECO:0000313" key="8">
    <source>
        <dbReference type="Proteomes" id="UP000799302"/>
    </source>
</evidence>
<dbReference type="InterPro" id="IPR012133">
    <property type="entry name" value="Alpha-hydoxy_acid_DH_FMN"/>
</dbReference>
<evidence type="ECO:0000256" key="2">
    <source>
        <dbReference type="ARBA" id="ARBA00023002"/>
    </source>
</evidence>
<evidence type="ECO:0000256" key="5">
    <source>
        <dbReference type="PIRSR" id="PIRSR000138-2"/>
    </source>
</evidence>
<feature type="binding site" evidence="5">
    <location>
        <position position="328"/>
    </location>
    <ligand>
        <name>FMN</name>
        <dbReference type="ChEBI" id="CHEBI:58210"/>
    </ligand>
</feature>
<gene>
    <name evidence="7" type="ORF">BT63DRAFT_246962</name>
</gene>
<feature type="binding site" evidence="5">
    <location>
        <position position="333"/>
    </location>
    <ligand>
        <name>glyoxylate</name>
        <dbReference type="ChEBI" id="CHEBI:36655"/>
    </ligand>
</feature>
<organism evidence="7 8">
    <name type="scientific">Microthyrium microscopicum</name>
    <dbReference type="NCBI Taxonomy" id="703497"/>
    <lineage>
        <taxon>Eukaryota</taxon>
        <taxon>Fungi</taxon>
        <taxon>Dikarya</taxon>
        <taxon>Ascomycota</taxon>
        <taxon>Pezizomycotina</taxon>
        <taxon>Dothideomycetes</taxon>
        <taxon>Dothideomycetes incertae sedis</taxon>
        <taxon>Microthyriales</taxon>
        <taxon>Microthyriaceae</taxon>
        <taxon>Microthyrium</taxon>
    </lineage>
</organism>
<feature type="binding site" evidence="5">
    <location>
        <begin position="110"/>
        <end position="112"/>
    </location>
    <ligand>
        <name>FMN</name>
        <dbReference type="ChEBI" id="CHEBI:58210"/>
    </ligand>
</feature>
<evidence type="ECO:0000259" key="6">
    <source>
        <dbReference type="PROSITE" id="PS51349"/>
    </source>
</evidence>
<feature type="domain" description="FMN hydroxy acid dehydrogenase" evidence="6">
    <location>
        <begin position="31"/>
        <end position="438"/>
    </location>
</feature>
<dbReference type="AlphaFoldDB" id="A0A6A6UBJ3"/>
<dbReference type="Proteomes" id="UP000799302">
    <property type="component" value="Unassembled WGS sequence"/>
</dbReference>
<evidence type="ECO:0000256" key="4">
    <source>
        <dbReference type="PIRSR" id="PIRSR000138-1"/>
    </source>
</evidence>
<feature type="binding site" evidence="5">
    <location>
        <position position="163"/>
    </location>
    <ligand>
        <name>glyoxylate</name>
        <dbReference type="ChEBI" id="CHEBI:36655"/>
    </ligand>
</feature>
<feature type="binding site" evidence="5">
    <location>
        <position position="200"/>
    </location>
    <ligand>
        <name>glyoxylate</name>
        <dbReference type="ChEBI" id="CHEBI:36655"/>
    </ligand>
</feature>
<feature type="binding site" evidence="5">
    <location>
        <begin position="387"/>
        <end position="388"/>
    </location>
    <ligand>
        <name>FMN</name>
        <dbReference type="ChEBI" id="CHEBI:58210"/>
    </ligand>
</feature>
<feature type="binding site" evidence="5">
    <location>
        <position position="191"/>
    </location>
    <ligand>
        <name>FMN</name>
        <dbReference type="ChEBI" id="CHEBI:58210"/>
    </ligand>
</feature>
<accession>A0A6A6UBJ3</accession>
<keyword evidence="2" id="KW-0560">Oxidoreductase</keyword>
<comment type="similarity">
    <text evidence="3">Belongs to the FMN-dependent alpha-hydroxy acid dehydrogenase family.</text>
</comment>
<dbReference type="GO" id="GO:0010181">
    <property type="term" value="F:FMN binding"/>
    <property type="evidence" value="ECO:0007669"/>
    <property type="project" value="InterPro"/>
</dbReference>
<feature type="active site" description="Proton acceptor" evidence="4">
    <location>
        <position position="330"/>
    </location>
</feature>
<protein>
    <submittedName>
        <fullName evidence="7">FMN-dependent alpha-hydroxy acid dehydrogenase</fullName>
    </submittedName>
</protein>
<keyword evidence="5" id="KW-0288">FMN</keyword>
<feature type="binding site" evidence="5">
    <location>
        <position position="139"/>
    </location>
    <ligand>
        <name>FMN</name>
        <dbReference type="ChEBI" id="CHEBI:58210"/>
    </ligand>
</feature>
<sequence length="439" mass="48223">MSKRSPVDPNYVLPDPTAPGNYQREIYSSLRAPKFSTKPSEWETAARAAVPEANFLYVFGSASSGDTYNANRAAFQRYRLRPRMLINVTLRDLRTTLFGKTYAHPLIVAPIGVQSILHEHGEEATARAAQSVGVPMVLSTAASRTIEQVSKANGDGERWFQLYWPKPQYEDVTISLLKRAQKEGYSTLVVTLDTFTLAWRPNDLDTSYLPFVWGEGCQIGLSDPVFNERYAEQVAKENKSVGEKLAEAKDIVTRPGSVVGALKVLANAATLKKSQAWMDVMNSGTYREWDHLKILRENWSGPIVLKGIQTVEDARLAIQHGMNGIVVSNHGGRQLDGAIASLDALAEITADEEVKSSKLTVLFDSGVRTGSDAIKALALGAKAVLIGRPYAYGLAMGGEEGVKHVLRCMLADLDNQLANLGKKSVEELSRNDLRIMEKL</sequence>
<dbReference type="InterPro" id="IPR037396">
    <property type="entry name" value="FMN_HAD"/>
</dbReference>
<dbReference type="PANTHER" id="PTHR10578:SF86">
    <property type="entry name" value="DEPENDENT DEHYDROGENASE, PUTATIVE (AFU_ORTHOLOGUE AFUA_6G02720)-RELATED"/>
    <property type="match status" value="1"/>
</dbReference>
<dbReference type="OrthoDB" id="25826at2759"/>
<dbReference type="GO" id="GO:0016491">
    <property type="term" value="F:oxidoreductase activity"/>
    <property type="evidence" value="ECO:0007669"/>
    <property type="project" value="UniProtKB-KW"/>
</dbReference>
<dbReference type="Gene3D" id="3.20.20.70">
    <property type="entry name" value="Aldolase class I"/>
    <property type="match status" value="1"/>
</dbReference>
<dbReference type="InterPro" id="IPR037350">
    <property type="entry name" value="LMO_FMN"/>
</dbReference>
<name>A0A6A6UBJ3_9PEZI</name>
<dbReference type="InterPro" id="IPR008259">
    <property type="entry name" value="FMN_hydac_DH_AS"/>
</dbReference>
<evidence type="ECO:0000256" key="3">
    <source>
        <dbReference type="ARBA" id="ARBA00024042"/>
    </source>
</evidence>
<reference evidence="7" key="1">
    <citation type="journal article" date="2020" name="Stud. Mycol.">
        <title>101 Dothideomycetes genomes: a test case for predicting lifestyles and emergence of pathogens.</title>
        <authorList>
            <person name="Haridas S."/>
            <person name="Albert R."/>
            <person name="Binder M."/>
            <person name="Bloem J."/>
            <person name="Labutti K."/>
            <person name="Salamov A."/>
            <person name="Andreopoulos B."/>
            <person name="Baker S."/>
            <person name="Barry K."/>
            <person name="Bills G."/>
            <person name="Bluhm B."/>
            <person name="Cannon C."/>
            <person name="Castanera R."/>
            <person name="Culley D."/>
            <person name="Daum C."/>
            <person name="Ezra D."/>
            <person name="Gonzalez J."/>
            <person name="Henrissat B."/>
            <person name="Kuo A."/>
            <person name="Liang C."/>
            <person name="Lipzen A."/>
            <person name="Lutzoni F."/>
            <person name="Magnuson J."/>
            <person name="Mondo S."/>
            <person name="Nolan M."/>
            <person name="Ohm R."/>
            <person name="Pangilinan J."/>
            <person name="Park H.-J."/>
            <person name="Ramirez L."/>
            <person name="Alfaro M."/>
            <person name="Sun H."/>
            <person name="Tritt A."/>
            <person name="Yoshinaga Y."/>
            <person name="Zwiers L.-H."/>
            <person name="Turgeon B."/>
            <person name="Goodwin S."/>
            <person name="Spatafora J."/>
            <person name="Crous P."/>
            <person name="Grigoriev I."/>
        </authorList>
    </citation>
    <scope>NUCLEOTIDE SEQUENCE</scope>
    <source>
        <strain evidence="7">CBS 115976</strain>
    </source>
</reference>
<comment type="cofactor">
    <cofactor evidence="1">
        <name>FMN</name>
        <dbReference type="ChEBI" id="CHEBI:58210"/>
    </cofactor>
</comment>
<dbReference type="InterPro" id="IPR000262">
    <property type="entry name" value="FMN-dep_DH"/>
</dbReference>
<dbReference type="PROSITE" id="PS51349">
    <property type="entry name" value="FMN_HYDROXY_ACID_DH_2"/>
    <property type="match status" value="1"/>
</dbReference>
<dbReference type="EMBL" id="MU004235">
    <property type="protein sequence ID" value="KAF2668961.1"/>
    <property type="molecule type" value="Genomic_DNA"/>
</dbReference>
<proteinExistence type="inferred from homology"/>
<dbReference type="InterPro" id="IPR013785">
    <property type="entry name" value="Aldolase_TIM"/>
</dbReference>
<feature type="binding site" evidence="5">
    <location>
        <position position="57"/>
    </location>
    <ligand>
        <name>glyoxylate</name>
        <dbReference type="ChEBI" id="CHEBI:36655"/>
    </ligand>
</feature>
<feature type="binding site" evidence="5">
    <location>
        <begin position="364"/>
        <end position="368"/>
    </location>
    <ligand>
        <name>FMN</name>
        <dbReference type="ChEBI" id="CHEBI:58210"/>
    </ligand>
</feature>
<evidence type="ECO:0000256" key="1">
    <source>
        <dbReference type="ARBA" id="ARBA00001917"/>
    </source>
</evidence>
<feature type="binding site" evidence="5">
    <location>
        <position position="161"/>
    </location>
    <ligand>
        <name>FMN</name>
        <dbReference type="ChEBI" id="CHEBI:58210"/>
    </ligand>
</feature>
<keyword evidence="8" id="KW-1185">Reference proteome</keyword>
<dbReference type="PIRSF" id="PIRSF000138">
    <property type="entry name" value="Al-hdrx_acd_dh"/>
    <property type="match status" value="1"/>
</dbReference>
<dbReference type="PANTHER" id="PTHR10578">
    <property type="entry name" value="S -2-HYDROXY-ACID OXIDASE-RELATED"/>
    <property type="match status" value="1"/>
</dbReference>
<feature type="binding site" evidence="5">
    <location>
        <position position="306"/>
    </location>
    <ligand>
        <name>FMN</name>
        <dbReference type="ChEBI" id="CHEBI:58210"/>
    </ligand>
</feature>
<keyword evidence="5" id="KW-0285">Flavoprotein</keyword>
<dbReference type="PROSITE" id="PS00557">
    <property type="entry name" value="FMN_HYDROXY_ACID_DH_1"/>
    <property type="match status" value="1"/>
</dbReference>
<dbReference type="CDD" id="cd03332">
    <property type="entry name" value="LMO_FMN"/>
    <property type="match status" value="1"/>
</dbReference>